<protein>
    <recommendedName>
        <fullName evidence="3">HEAT repeat domain-containing protein</fullName>
    </recommendedName>
</protein>
<evidence type="ECO:0000313" key="2">
    <source>
        <dbReference type="Proteomes" id="UP001463665"/>
    </source>
</evidence>
<dbReference type="SUPFAM" id="SSF48371">
    <property type="entry name" value="ARM repeat"/>
    <property type="match status" value="1"/>
</dbReference>
<dbReference type="Gene3D" id="1.25.10.10">
    <property type="entry name" value="Leucine-rich Repeat Variant"/>
    <property type="match status" value="1"/>
</dbReference>
<dbReference type="AlphaFoldDB" id="A0AAU6WRY3"/>
<accession>A0AAU6WRY3</accession>
<name>A0AAU6WRY3_9FLAO</name>
<proteinExistence type="predicted"/>
<dbReference type="InterPro" id="IPR016024">
    <property type="entry name" value="ARM-type_fold"/>
</dbReference>
<dbReference type="Proteomes" id="UP001463665">
    <property type="component" value="Chromosome"/>
</dbReference>
<evidence type="ECO:0008006" key="3">
    <source>
        <dbReference type="Google" id="ProtNLM"/>
    </source>
</evidence>
<evidence type="ECO:0000313" key="1">
    <source>
        <dbReference type="EMBL" id="XAO75559.1"/>
    </source>
</evidence>
<dbReference type="EMBL" id="CP154834">
    <property type="protein sequence ID" value="XAO75559.1"/>
    <property type="molecule type" value="Genomic_DNA"/>
</dbReference>
<sequence>MNLNEFFQDKSIKNKEKIEILSNTVLNGEISLRELLDFASLSKDPVKASCIEALEFSTQVKHDLLDQETFDFITENLSADAPRIKWESAKVIGNTAKNFPENLNDPITKLIENTTYEGTVVRWSAAFALSKILNINDNLKKQAAFTNKRYL</sequence>
<dbReference type="RefSeq" id="WP_345767211.1">
    <property type="nucleotide sequence ID" value="NZ_CP154834.1"/>
</dbReference>
<organism evidence="1 2">
    <name type="scientific">Chryseobacterium endophyticum</name>
    <dbReference type="NCBI Taxonomy" id="1854762"/>
    <lineage>
        <taxon>Bacteria</taxon>
        <taxon>Pseudomonadati</taxon>
        <taxon>Bacteroidota</taxon>
        <taxon>Flavobacteriia</taxon>
        <taxon>Flavobacteriales</taxon>
        <taxon>Weeksellaceae</taxon>
        <taxon>Chryseobacterium group</taxon>
        <taxon>Chryseobacterium</taxon>
    </lineage>
</organism>
<keyword evidence="2" id="KW-1185">Reference proteome</keyword>
<reference evidence="1 2" key="1">
    <citation type="submission" date="2024-04" db="EMBL/GenBank/DDBJ databases">
        <title>Genome sequencing and assembly of rice foliar adapted Chryseobacterium endophyticum OsEnb-ALM-A6.</title>
        <authorList>
            <person name="Kumar S."/>
            <person name="Javed M."/>
            <person name="Chouhan V."/>
            <person name="Charishma K."/>
            <person name="Patel A."/>
            <person name="Kumar M."/>
            <person name="Sahu K.P."/>
            <person name="Kumar A."/>
        </authorList>
    </citation>
    <scope>NUCLEOTIDE SEQUENCE [LARGE SCALE GENOMIC DNA]</scope>
    <source>
        <strain evidence="1 2">OsEnb-ALM-A6</strain>
    </source>
</reference>
<dbReference type="InterPro" id="IPR011989">
    <property type="entry name" value="ARM-like"/>
</dbReference>
<gene>
    <name evidence="1" type="ORF">AAFP95_06550</name>
</gene>